<comment type="caution">
    <text evidence="1">The sequence shown here is derived from an EMBL/GenBank/DDBJ whole genome shotgun (WGS) entry which is preliminary data.</text>
</comment>
<organism evidence="1 2">
    <name type="scientific">Candidatus Methanoperedens nitratireducens</name>
    <dbReference type="NCBI Taxonomy" id="1392998"/>
    <lineage>
        <taxon>Archaea</taxon>
        <taxon>Methanobacteriati</taxon>
        <taxon>Methanobacteriota</taxon>
        <taxon>Stenosarchaea group</taxon>
        <taxon>Methanomicrobia</taxon>
        <taxon>Methanosarcinales</taxon>
        <taxon>ANME-2 cluster</taxon>
        <taxon>Candidatus Methanoperedentaceae</taxon>
        <taxon>Candidatus Methanoperedens</taxon>
    </lineage>
</organism>
<name>A0A0P8A756_9EURY</name>
<dbReference type="AlphaFoldDB" id="A0A0P8A756"/>
<dbReference type="Proteomes" id="UP000050360">
    <property type="component" value="Unassembled WGS sequence"/>
</dbReference>
<accession>A0A0P8A756</accession>
<evidence type="ECO:0000313" key="2">
    <source>
        <dbReference type="Proteomes" id="UP000050360"/>
    </source>
</evidence>
<reference evidence="1 2" key="1">
    <citation type="submission" date="2015-09" db="EMBL/GenBank/DDBJ databases">
        <title>A metagenomics-based metabolic model of nitrate-dependent anaerobic oxidation of methane by Methanoperedens-like archaea.</title>
        <authorList>
            <person name="Arshad A."/>
            <person name="Speth D.R."/>
            <person name="De Graaf R.M."/>
            <person name="Op Den Camp H.J."/>
            <person name="Jetten M.S."/>
            <person name="Welte C.U."/>
        </authorList>
    </citation>
    <scope>NUCLEOTIDE SEQUENCE [LARGE SCALE GENOMIC DNA]</scope>
</reference>
<proteinExistence type="predicted"/>
<protein>
    <submittedName>
        <fullName evidence="1">Uncharacterized protein</fullName>
    </submittedName>
</protein>
<gene>
    <name evidence="1" type="ORF">MPEBLZ_01476</name>
</gene>
<dbReference type="EMBL" id="LKCM01000119">
    <property type="protein sequence ID" value="KPQ43945.1"/>
    <property type="molecule type" value="Genomic_DNA"/>
</dbReference>
<sequence>MTFGSPKYFGEQAFNDVYCKLIEKARNKQKSHYEDVAVIMGKTPEEKMGHYWVNETGYMLKDICDYEHKHNRPMLSAIVVLKEDGVPGKDFFELARGLGKLTSVSKQDEKAFWNQELLEVYKTWG</sequence>
<evidence type="ECO:0000313" key="1">
    <source>
        <dbReference type="EMBL" id="KPQ43945.1"/>
    </source>
</evidence>